<dbReference type="Pfam" id="PF00651">
    <property type="entry name" value="BTB"/>
    <property type="match status" value="1"/>
</dbReference>
<protein>
    <submittedName>
        <fullName evidence="4">Uncharacterized protein</fullName>
    </submittedName>
</protein>
<reference evidence="4" key="1">
    <citation type="submission" date="2023-07" db="EMBL/GenBank/DDBJ databases">
        <title>A chromosome-level genome assembly of Lolium multiflorum.</title>
        <authorList>
            <person name="Chen Y."/>
            <person name="Copetti D."/>
            <person name="Kolliker R."/>
            <person name="Studer B."/>
        </authorList>
    </citation>
    <scope>NUCLEOTIDE SEQUENCE</scope>
    <source>
        <strain evidence="4">02402/16</strain>
        <tissue evidence="4">Leaf</tissue>
    </source>
</reference>
<dbReference type="InterPro" id="IPR002083">
    <property type="entry name" value="MATH/TRAF_dom"/>
</dbReference>
<organism evidence="4 5">
    <name type="scientific">Lolium multiflorum</name>
    <name type="common">Italian ryegrass</name>
    <name type="synonym">Lolium perenne subsp. multiflorum</name>
    <dbReference type="NCBI Taxonomy" id="4521"/>
    <lineage>
        <taxon>Eukaryota</taxon>
        <taxon>Viridiplantae</taxon>
        <taxon>Streptophyta</taxon>
        <taxon>Embryophyta</taxon>
        <taxon>Tracheophyta</taxon>
        <taxon>Spermatophyta</taxon>
        <taxon>Magnoliopsida</taxon>
        <taxon>Liliopsida</taxon>
        <taxon>Poales</taxon>
        <taxon>Poaceae</taxon>
        <taxon>BOP clade</taxon>
        <taxon>Pooideae</taxon>
        <taxon>Poodae</taxon>
        <taxon>Poeae</taxon>
        <taxon>Poeae Chloroplast Group 2 (Poeae type)</taxon>
        <taxon>Loliodinae</taxon>
        <taxon>Loliinae</taxon>
        <taxon>Lolium</taxon>
    </lineage>
</organism>
<dbReference type="Pfam" id="PF22486">
    <property type="entry name" value="MATH_2"/>
    <property type="match status" value="1"/>
</dbReference>
<dbReference type="PROSITE" id="PS50097">
    <property type="entry name" value="BTB"/>
    <property type="match status" value="1"/>
</dbReference>
<evidence type="ECO:0000259" key="3">
    <source>
        <dbReference type="PROSITE" id="PS50144"/>
    </source>
</evidence>
<dbReference type="AlphaFoldDB" id="A0AAD8S1L7"/>
<evidence type="ECO:0000313" key="4">
    <source>
        <dbReference type="EMBL" id="KAK1643283.1"/>
    </source>
</evidence>
<dbReference type="SUPFAM" id="SSF54695">
    <property type="entry name" value="POZ domain"/>
    <property type="match status" value="1"/>
</dbReference>
<evidence type="ECO:0000259" key="2">
    <source>
        <dbReference type="PROSITE" id="PS50097"/>
    </source>
</evidence>
<dbReference type="EMBL" id="JAUUTY010000004">
    <property type="protein sequence ID" value="KAK1643283.1"/>
    <property type="molecule type" value="Genomic_DNA"/>
</dbReference>
<gene>
    <name evidence="4" type="ORF">QYE76_061088</name>
</gene>
<dbReference type="Gene3D" id="3.30.710.10">
    <property type="entry name" value="Potassium Channel Kv1.1, Chain A"/>
    <property type="match status" value="1"/>
</dbReference>
<dbReference type="PROSITE" id="PS50144">
    <property type="entry name" value="MATH"/>
    <property type="match status" value="1"/>
</dbReference>
<feature type="domain" description="MATH" evidence="3">
    <location>
        <begin position="16"/>
        <end position="146"/>
    </location>
</feature>
<dbReference type="GO" id="GO:0016567">
    <property type="term" value="P:protein ubiquitination"/>
    <property type="evidence" value="ECO:0007669"/>
    <property type="project" value="InterPro"/>
</dbReference>
<proteinExistence type="predicted"/>
<dbReference type="CDD" id="cd00121">
    <property type="entry name" value="MATH"/>
    <property type="match status" value="1"/>
</dbReference>
<evidence type="ECO:0000313" key="5">
    <source>
        <dbReference type="Proteomes" id="UP001231189"/>
    </source>
</evidence>
<comment type="caution">
    <text evidence="4">The sequence shown here is derived from an EMBL/GenBank/DDBJ whole genome shotgun (WGS) entry which is preliminary data.</text>
</comment>
<dbReference type="InterPro" id="IPR011333">
    <property type="entry name" value="SKP1/BTB/POZ_sf"/>
</dbReference>
<sequence length="255" mass="28445">MEACKTVSTCTPEVAQGKHVFNILGYSKHRGMGNGPKSYIRSGIFTVGGQVWAIRFYPDGANEACQDYISVYLELLSNTEVRASCDLRLMDQCTGLSSSVHKTGPRIFSLGAISGFAPLTGKFKRRSEIEESAYLRDDRLTIKCIITVVKKPHVTEARLFPKINMPPSDMAEHVGRLLEETGGFDVSFNVGGETFGAHRFVLAMRSPVFKAELYGPMREASKGHHITIEDMQPAGHLVRRMQRLPSRIFCDEKER</sequence>
<keyword evidence="5" id="KW-1185">Reference proteome</keyword>
<comment type="pathway">
    <text evidence="1">Protein modification; protein ubiquitination.</text>
</comment>
<evidence type="ECO:0000256" key="1">
    <source>
        <dbReference type="ARBA" id="ARBA00004906"/>
    </source>
</evidence>
<accession>A0AAD8S1L7</accession>
<name>A0AAD8S1L7_LOLMU</name>
<dbReference type="PANTHER" id="PTHR26379">
    <property type="entry name" value="BTB/POZ AND MATH DOMAIN-CONTAINING PROTEIN 1"/>
    <property type="match status" value="1"/>
</dbReference>
<dbReference type="InterPro" id="IPR008974">
    <property type="entry name" value="TRAF-like"/>
</dbReference>
<dbReference type="Proteomes" id="UP001231189">
    <property type="component" value="Unassembled WGS sequence"/>
</dbReference>
<dbReference type="PANTHER" id="PTHR26379:SF438">
    <property type="entry name" value="OS08G0128700 PROTEIN"/>
    <property type="match status" value="1"/>
</dbReference>
<dbReference type="InterPro" id="IPR000210">
    <property type="entry name" value="BTB/POZ_dom"/>
</dbReference>
<dbReference type="SUPFAM" id="SSF49599">
    <property type="entry name" value="TRAF domain-like"/>
    <property type="match status" value="1"/>
</dbReference>
<dbReference type="Gene3D" id="2.60.210.10">
    <property type="entry name" value="Apoptosis, Tumor Necrosis Factor Receptor Associated Protein 2, Chain A"/>
    <property type="match status" value="1"/>
</dbReference>
<feature type="domain" description="BTB" evidence="2">
    <location>
        <begin position="184"/>
        <end position="233"/>
    </location>
</feature>
<dbReference type="InterPro" id="IPR045005">
    <property type="entry name" value="BPM1-6"/>
</dbReference>